<feature type="non-terminal residue" evidence="1">
    <location>
        <position position="56"/>
    </location>
</feature>
<evidence type="ECO:0000313" key="1">
    <source>
        <dbReference type="EMBL" id="KAK3079359.1"/>
    </source>
</evidence>
<name>A0ACC3DS61_9PEZI</name>
<gene>
    <name evidence="1" type="ORF">LTS18_005054</name>
</gene>
<dbReference type="EMBL" id="JAWDJW010001196">
    <property type="protein sequence ID" value="KAK3079359.1"/>
    <property type="molecule type" value="Genomic_DNA"/>
</dbReference>
<keyword evidence="2" id="KW-1185">Reference proteome</keyword>
<accession>A0ACC3DS61</accession>
<proteinExistence type="predicted"/>
<organism evidence="1 2">
    <name type="scientific">Coniosporium uncinatum</name>
    <dbReference type="NCBI Taxonomy" id="93489"/>
    <lineage>
        <taxon>Eukaryota</taxon>
        <taxon>Fungi</taxon>
        <taxon>Dikarya</taxon>
        <taxon>Ascomycota</taxon>
        <taxon>Pezizomycotina</taxon>
        <taxon>Dothideomycetes</taxon>
        <taxon>Dothideomycetes incertae sedis</taxon>
        <taxon>Coniosporium</taxon>
    </lineage>
</organism>
<reference evidence="1" key="1">
    <citation type="submission" date="2024-09" db="EMBL/GenBank/DDBJ databases">
        <title>Black Yeasts Isolated from many extreme environments.</title>
        <authorList>
            <person name="Coleine C."/>
            <person name="Stajich J.E."/>
            <person name="Selbmann L."/>
        </authorList>
    </citation>
    <scope>NUCLEOTIDE SEQUENCE</scope>
    <source>
        <strain evidence="1">CCFEE 5737</strain>
    </source>
</reference>
<protein>
    <submittedName>
        <fullName evidence="1">Uncharacterized protein</fullName>
    </submittedName>
</protein>
<evidence type="ECO:0000313" key="2">
    <source>
        <dbReference type="Proteomes" id="UP001186974"/>
    </source>
</evidence>
<dbReference type="Proteomes" id="UP001186974">
    <property type="component" value="Unassembled WGS sequence"/>
</dbReference>
<sequence>MSRREAADTPEASQAPAGLQLIIPIIRRRRCHEERRLSSRTAVCAQLCSILPKTIA</sequence>
<comment type="caution">
    <text evidence="1">The sequence shown here is derived from an EMBL/GenBank/DDBJ whole genome shotgun (WGS) entry which is preliminary data.</text>
</comment>